<dbReference type="PIRSF" id="PIRSF028810">
    <property type="entry name" value="Alpha1_2_glucosyltferase_Alg10"/>
    <property type="match status" value="1"/>
</dbReference>
<dbReference type="EC" id="2.4.1.256" evidence="4 14"/>
<keyword evidence="6 14" id="KW-0328">Glycosyltransferase</keyword>
<dbReference type="Pfam" id="PF04922">
    <property type="entry name" value="DIE2_ALG10"/>
    <property type="match status" value="1"/>
</dbReference>
<keyword evidence="8 14" id="KW-0812">Transmembrane</keyword>
<dbReference type="PANTHER" id="PTHR12989:SF10">
    <property type="entry name" value="DOL-P-GLC:GLC(2)MAN(9)GLCNAC(2)-PP-DOL ALPHA-1,2-GLUCOSYLTRANSFERASE-RELATED"/>
    <property type="match status" value="1"/>
</dbReference>
<proteinExistence type="inferred from homology"/>
<evidence type="ECO:0000256" key="9">
    <source>
        <dbReference type="ARBA" id="ARBA00022824"/>
    </source>
</evidence>
<dbReference type="AlphaFoldDB" id="A0A2G8L2S2"/>
<feature type="transmembrane region" description="Helical" evidence="14">
    <location>
        <begin position="461"/>
        <end position="483"/>
    </location>
</feature>
<sequence>MTYNCSSAQLSIPSWYPGESAYGTKIDEKINCLLESKMDVTISAGRFAVSALFVLVTAVIFLQVEKFQHTPYMDEIFHVPQAHKYCAGNFTEWDPMITTPPGLYVMSVALIQPVSQLLQVEREDICTTHVLRMTNIFFAVMNFFVLDALYRRIHRDNRVSEGMLPSATAFNISIFPVLYFFSNLYYTDMGSTSFVLLAYLSSQYSNHFLAAIFGILSLLFRQTNIVWVVFLAGITFARLFERDAVKSQNQTKQMSKSYLSAVQAALNYALSVKNLRKIVTHLWLYALVVACFLAFVFINKGIVLGDKEHHQAVFNVPQLFYFFALTAGFAAPVLVSVEKVNRFLKTVKSNFGSWVIVMLMMVGAVHQFTYVHKYLLADNRHIPFYVWRKIYQQHWLMKYILVPGYAYAGWSMSDSLSVKSLLWKLTYVVCLIVACVPQKLLEFRYFILPFIVFRLNIPPLSRWQLLVEFVLFSAINGAMLYLFMMRPFKWEGHPGLQRFIW</sequence>
<feature type="transmembrane region" description="Helical" evidence="14">
    <location>
        <begin position="319"/>
        <end position="337"/>
    </location>
</feature>
<keyword evidence="10 14" id="KW-1133">Transmembrane helix</keyword>
<evidence type="ECO:0000256" key="1">
    <source>
        <dbReference type="ARBA" id="ARBA00004477"/>
    </source>
</evidence>
<evidence type="ECO:0000256" key="12">
    <source>
        <dbReference type="ARBA" id="ARBA00044727"/>
    </source>
</evidence>
<dbReference type="STRING" id="307972.A0A2G8L2S2"/>
<evidence type="ECO:0000313" key="16">
    <source>
        <dbReference type="Proteomes" id="UP000230750"/>
    </source>
</evidence>
<comment type="caution">
    <text evidence="14">Lacks conserved residue(s) required for the propagation of feature annotation.</text>
</comment>
<keyword evidence="9" id="KW-0256">Endoplasmic reticulum</keyword>
<reference evidence="15 16" key="1">
    <citation type="journal article" date="2017" name="PLoS Biol.">
        <title>The sea cucumber genome provides insights into morphological evolution and visceral regeneration.</title>
        <authorList>
            <person name="Zhang X."/>
            <person name="Sun L."/>
            <person name="Yuan J."/>
            <person name="Sun Y."/>
            <person name="Gao Y."/>
            <person name="Zhang L."/>
            <person name="Li S."/>
            <person name="Dai H."/>
            <person name="Hamel J.F."/>
            <person name="Liu C."/>
            <person name="Yu Y."/>
            <person name="Liu S."/>
            <person name="Lin W."/>
            <person name="Guo K."/>
            <person name="Jin S."/>
            <person name="Xu P."/>
            <person name="Storey K.B."/>
            <person name="Huan P."/>
            <person name="Zhang T."/>
            <person name="Zhou Y."/>
            <person name="Zhang J."/>
            <person name="Lin C."/>
            <person name="Li X."/>
            <person name="Xing L."/>
            <person name="Huo D."/>
            <person name="Sun M."/>
            <person name="Wang L."/>
            <person name="Mercier A."/>
            <person name="Li F."/>
            <person name="Yang H."/>
            <person name="Xiang J."/>
        </authorList>
    </citation>
    <scope>NUCLEOTIDE SEQUENCE [LARGE SCALE GENOMIC DNA]</scope>
    <source>
        <strain evidence="15">Shaxun</strain>
        <tissue evidence="15">Muscle</tissue>
    </source>
</reference>
<name>A0A2G8L2S2_STIJA</name>
<dbReference type="GO" id="GO:0005789">
    <property type="term" value="C:endoplasmic reticulum membrane"/>
    <property type="evidence" value="ECO:0007669"/>
    <property type="project" value="UniProtKB-SubCell"/>
</dbReference>
<protein>
    <recommendedName>
        <fullName evidence="5 14">Dol-P-Glc:Glc(2)Man(9)GlcNAc(2)-PP-Dol alpha-1,2-glucosyltransferase</fullName>
        <ecNumber evidence="4 14">2.4.1.256</ecNumber>
    </recommendedName>
</protein>
<comment type="subcellular location">
    <subcellularLocation>
        <location evidence="1">Endoplasmic reticulum membrane</location>
        <topology evidence="1">Multi-pass membrane protein</topology>
    </subcellularLocation>
</comment>
<evidence type="ECO:0000256" key="14">
    <source>
        <dbReference type="PIRNR" id="PIRNR028810"/>
    </source>
</evidence>
<evidence type="ECO:0000256" key="8">
    <source>
        <dbReference type="ARBA" id="ARBA00022692"/>
    </source>
</evidence>
<dbReference type="OrthoDB" id="4769at2759"/>
<gene>
    <name evidence="15" type="ORF">BSL78_08589</name>
</gene>
<dbReference type="PANTHER" id="PTHR12989">
    <property type="entry name" value="ALPHA-1,2-GLUCOSYLTRANSFERASE ALG10"/>
    <property type="match status" value="1"/>
</dbReference>
<evidence type="ECO:0000256" key="7">
    <source>
        <dbReference type="ARBA" id="ARBA00022679"/>
    </source>
</evidence>
<keyword evidence="7 15" id="KW-0808">Transferase</keyword>
<evidence type="ECO:0000256" key="2">
    <source>
        <dbReference type="ARBA" id="ARBA00004922"/>
    </source>
</evidence>
<dbReference type="GO" id="GO:0006488">
    <property type="term" value="P:dolichol-linked oligosaccharide biosynthetic process"/>
    <property type="evidence" value="ECO:0007669"/>
    <property type="project" value="UniProtKB-UniRule"/>
</dbReference>
<comment type="similarity">
    <text evidence="3 14">Belongs to the ALG10 glucosyltransferase family.</text>
</comment>
<comment type="pathway">
    <text evidence="2">Protein modification; protein glycosylation.</text>
</comment>
<evidence type="ECO:0000256" key="4">
    <source>
        <dbReference type="ARBA" id="ARBA00011967"/>
    </source>
</evidence>
<feature type="transmembrane region" description="Helical" evidence="14">
    <location>
        <begin position="130"/>
        <end position="150"/>
    </location>
</feature>
<feature type="transmembrane region" description="Helical" evidence="14">
    <location>
        <begin position="422"/>
        <end position="441"/>
    </location>
</feature>
<feature type="transmembrane region" description="Helical" evidence="14">
    <location>
        <begin position="47"/>
        <end position="64"/>
    </location>
</feature>
<comment type="catalytic activity">
    <reaction evidence="13">
        <text>an alpha-D-Glc-(1-&gt;3)-alpha-D-Glc-(1-&gt;3)-alpha-D-Man-(1-&gt;2)-alpha-D-Man-(1-&gt;2)-alpha-D-Man-(1-&gt;3)-[alpha-D-Man-(1-&gt;2)-alpha-D-Man-(1-&gt;3)-[alpha-D-Man-(1-&gt;2)-alpha-D-Man-(1-&gt;6)]-alpha-D-Man-(1-&gt;6)]-beta-D-Man-(1-&gt;4)-beta-D-GlcNAc-(1-&gt;4)-alpha-D-GlcNAc-diphospho-di-trans,poly-cis-dolichol + a di-trans,poly-cis-dolichyl beta-D-glucosyl phosphate = a alpha-D-Glc-(1-&gt;2)-alpha-D-Glc-(1-&gt;3)-alpha-D-Glc-(1-&gt;3)-alpha-D-Man-(1-&gt;2)-alpha-D-Man-(1-&gt;2)-alpha-D-Man-(1-&gt;3)-[alpha-D-Man-(1-&gt;2)-alpha-D-Man-(1-&gt;3)-[alpha-D-Man-(1-&gt;2)-alpha-D-Man-(1-&gt;6)]-alpha-D-Man-(1-&gt;6)]-beta-D-Man-(1-&gt;4)-beta-D-GlcNAc-(1-&gt;4)-alpha-D-GlcNAc-diphospho-di-trans,poly-cis-dolichol + a di-trans,poly-cis-dolichyl phosphate + H(+)</text>
        <dbReference type="Rhea" id="RHEA:29543"/>
        <dbReference type="Rhea" id="RHEA-COMP:19498"/>
        <dbReference type="Rhea" id="RHEA-COMP:19502"/>
        <dbReference type="Rhea" id="RHEA-COMP:19512"/>
        <dbReference type="Rhea" id="RHEA-COMP:19522"/>
        <dbReference type="ChEBI" id="CHEBI:15378"/>
        <dbReference type="ChEBI" id="CHEBI:57525"/>
        <dbReference type="ChEBI" id="CHEBI:57683"/>
        <dbReference type="ChEBI" id="CHEBI:132522"/>
        <dbReference type="ChEBI" id="CHEBI:132523"/>
        <dbReference type="EC" id="2.4.1.256"/>
    </reaction>
    <physiologicalReaction direction="left-to-right" evidence="13">
        <dbReference type="Rhea" id="RHEA:29544"/>
    </physiologicalReaction>
</comment>
<comment type="function">
    <text evidence="12">Dol-P-Glc:Glc(2)Man(9)GlcNAc(2)-PP-Dol alpha-1,2-glucosyltransferase that operates in the biosynthetic pathway of dolichol-linked oligosaccharides, the glycan precursors employed in protein asparagine (N)-glycosylation. The assembly of dolichol-linked oligosaccharides begins on the cytosolic side of the endoplasmic reticulum membrane and finishes in its lumen. The sequential addition of sugars to dolichol pyrophosphate produces dolichol-linked oligosaccharides containing fourteen sugars, including two GlcNAcs, nine mannoses and three glucoses. Once assembled, the oligosaccharide is transferred from the lipid to nascent proteins by oligosaccharyltransferases. In the lumen of the endoplasmic reticulum, adds the third and last glucose residue from dolichyl phosphate glucose (Dol-P-Glc) onto the lipid-linked oligosaccharide intermediate Glc(2)Man(9)GlcNAc(2)-PP-Dol to produce Glc(3)Man(9)GlcNAc(2)-PP-Dol.</text>
</comment>
<organism evidence="15 16">
    <name type="scientific">Stichopus japonicus</name>
    <name type="common">Sea cucumber</name>
    <dbReference type="NCBI Taxonomy" id="307972"/>
    <lineage>
        <taxon>Eukaryota</taxon>
        <taxon>Metazoa</taxon>
        <taxon>Echinodermata</taxon>
        <taxon>Eleutherozoa</taxon>
        <taxon>Echinozoa</taxon>
        <taxon>Holothuroidea</taxon>
        <taxon>Aspidochirotacea</taxon>
        <taxon>Aspidochirotida</taxon>
        <taxon>Stichopodidae</taxon>
        <taxon>Apostichopus</taxon>
    </lineage>
</organism>
<evidence type="ECO:0000256" key="5">
    <source>
        <dbReference type="ARBA" id="ARBA00018512"/>
    </source>
</evidence>
<feature type="transmembrane region" description="Helical" evidence="14">
    <location>
        <begin position="162"/>
        <end position="182"/>
    </location>
</feature>
<feature type="transmembrane region" description="Helical" evidence="14">
    <location>
        <begin position="282"/>
        <end position="299"/>
    </location>
</feature>
<dbReference type="InterPro" id="IPR016900">
    <property type="entry name" value="Alg10"/>
</dbReference>
<dbReference type="GO" id="GO:0106073">
    <property type="term" value="F:dolichyl pyrophosphate Glc2Man9GlcNAc2 alpha-1,2-glucosyltransferase activity"/>
    <property type="evidence" value="ECO:0007669"/>
    <property type="project" value="UniProtKB-UniRule"/>
</dbReference>
<evidence type="ECO:0000256" key="11">
    <source>
        <dbReference type="ARBA" id="ARBA00023136"/>
    </source>
</evidence>
<feature type="transmembrane region" description="Helical" evidence="14">
    <location>
        <begin position="390"/>
        <end position="410"/>
    </location>
</feature>
<evidence type="ECO:0000313" key="15">
    <source>
        <dbReference type="EMBL" id="PIK54515.1"/>
    </source>
</evidence>
<dbReference type="Proteomes" id="UP000230750">
    <property type="component" value="Unassembled WGS sequence"/>
</dbReference>
<evidence type="ECO:0000256" key="13">
    <source>
        <dbReference type="ARBA" id="ARBA00048064"/>
    </source>
</evidence>
<evidence type="ECO:0000256" key="10">
    <source>
        <dbReference type="ARBA" id="ARBA00022989"/>
    </source>
</evidence>
<accession>A0A2G8L2S2</accession>
<dbReference type="EMBL" id="MRZV01000246">
    <property type="protein sequence ID" value="PIK54515.1"/>
    <property type="molecule type" value="Genomic_DNA"/>
</dbReference>
<feature type="transmembrane region" description="Helical" evidence="14">
    <location>
        <begin position="349"/>
        <end position="370"/>
    </location>
</feature>
<comment type="caution">
    <text evidence="15">The sequence shown here is derived from an EMBL/GenBank/DDBJ whole genome shotgun (WGS) entry which is preliminary data.</text>
</comment>
<keyword evidence="16" id="KW-1185">Reference proteome</keyword>
<evidence type="ECO:0000256" key="3">
    <source>
        <dbReference type="ARBA" id="ARBA00010600"/>
    </source>
</evidence>
<evidence type="ECO:0000256" key="6">
    <source>
        <dbReference type="ARBA" id="ARBA00022676"/>
    </source>
</evidence>
<keyword evidence="11 14" id="KW-0472">Membrane</keyword>